<dbReference type="Pfam" id="PF02018">
    <property type="entry name" value="CBM_4_9"/>
    <property type="match status" value="1"/>
</dbReference>
<dbReference type="InterPro" id="IPR003305">
    <property type="entry name" value="CenC_carb-bd"/>
</dbReference>
<organism evidence="3 4">
    <name type="scientific">Candidatus Kuenenbacteria bacterium CG22_combo_CG10-13_8_21_14_all_39_9</name>
    <dbReference type="NCBI Taxonomy" id="1974621"/>
    <lineage>
        <taxon>Bacteria</taxon>
        <taxon>Candidatus Kueneniibacteriota</taxon>
    </lineage>
</organism>
<dbReference type="InterPro" id="IPR008979">
    <property type="entry name" value="Galactose-bd-like_sf"/>
</dbReference>
<feature type="non-terminal residue" evidence="3">
    <location>
        <position position="1"/>
    </location>
</feature>
<name>A0A2H0D053_9BACT</name>
<evidence type="ECO:0000313" key="4">
    <source>
        <dbReference type="Proteomes" id="UP000230159"/>
    </source>
</evidence>
<protein>
    <recommendedName>
        <fullName evidence="2">CBM-cenC domain-containing protein</fullName>
    </recommendedName>
</protein>
<evidence type="ECO:0000313" key="3">
    <source>
        <dbReference type="EMBL" id="PIP75522.1"/>
    </source>
</evidence>
<accession>A0A2H0D053</accession>
<gene>
    <name evidence="3" type="ORF">COW86_03290</name>
</gene>
<reference evidence="3 4" key="1">
    <citation type="submission" date="2017-09" db="EMBL/GenBank/DDBJ databases">
        <title>Depth-based differentiation of microbial function through sediment-hosted aquifers and enrichment of novel symbionts in the deep terrestrial subsurface.</title>
        <authorList>
            <person name="Probst A.J."/>
            <person name="Ladd B."/>
            <person name="Jarett J.K."/>
            <person name="Geller-Mcgrath D.E."/>
            <person name="Sieber C.M."/>
            <person name="Emerson J.B."/>
            <person name="Anantharaman K."/>
            <person name="Thomas B.C."/>
            <person name="Malmstrom R."/>
            <person name="Stieglmeier M."/>
            <person name="Klingl A."/>
            <person name="Woyke T."/>
            <person name="Ryan C.M."/>
            <person name="Banfield J.F."/>
        </authorList>
    </citation>
    <scope>NUCLEOTIDE SEQUENCE [LARGE SCALE GENOMIC DNA]</scope>
    <source>
        <strain evidence="3">CG22_combo_CG10-13_8_21_14_all_39_9</strain>
    </source>
</reference>
<feature type="domain" description="CBM-cenC" evidence="2">
    <location>
        <begin position="161"/>
        <end position="264"/>
    </location>
</feature>
<evidence type="ECO:0000259" key="2">
    <source>
        <dbReference type="Pfam" id="PF02018"/>
    </source>
</evidence>
<dbReference type="EMBL" id="PCTN01000141">
    <property type="protein sequence ID" value="PIP75522.1"/>
    <property type="molecule type" value="Genomic_DNA"/>
</dbReference>
<evidence type="ECO:0000256" key="1">
    <source>
        <dbReference type="ARBA" id="ARBA00022801"/>
    </source>
</evidence>
<dbReference type="Gene3D" id="2.60.120.260">
    <property type="entry name" value="Galactose-binding domain-like"/>
    <property type="match status" value="1"/>
</dbReference>
<proteinExistence type="predicted"/>
<dbReference type="Proteomes" id="UP000230159">
    <property type="component" value="Unassembled WGS sequence"/>
</dbReference>
<sequence>YEYYVMSATMPEKIINGQCASDSQASCSASQKFEFTTKSARKTPDANLILKVDRDRVCDEWLYCNASVQVLDSKQKPPKWQDVCFSLGKCDALDQGGRCVSIVDEGQDQLGALTYDHPSEVDQIKNLSGYNKIGLKWGESEIIPGYYPYSAMKETGTPVGIANGSFEDGSTRPWKAHNNGIISNFRDGANRVLRIKPNSITGAYSGGRLEKIASAVSNQSTYVISFRAKTDSASMDGQKILVQIGPYGVNKDQYTAFKDPNNIDKTIGYVTLRNYWQEYVLQVEAEVLPASITGPLNITFVRAPRESANDAFYLDNVNMKSVLDAANNYLVARSCRLYPTQNAPACDYYDQQANRDYRGWQGYCVETDPGYPARQFSNQPMCLNWWPVDVIQGESNIFSDEKVAGYTGRKPLYYCLEAEGNAPYYNATSVNIPVSKAGKISQKCKLFPAPGVYLYTGGSDPSSYTSPQLDNYKSSEINSIIINYKYERDDKECTLHDNVFSFQLLPSGDNFSGEHTLVINADKKIYVVIKVT</sequence>
<dbReference type="AlphaFoldDB" id="A0A2H0D053"/>
<feature type="non-terminal residue" evidence="3">
    <location>
        <position position="532"/>
    </location>
</feature>
<comment type="caution">
    <text evidence="3">The sequence shown here is derived from an EMBL/GenBank/DDBJ whole genome shotgun (WGS) entry which is preliminary data.</text>
</comment>
<dbReference type="GO" id="GO:0016798">
    <property type="term" value="F:hydrolase activity, acting on glycosyl bonds"/>
    <property type="evidence" value="ECO:0007669"/>
    <property type="project" value="InterPro"/>
</dbReference>
<keyword evidence="1" id="KW-0378">Hydrolase</keyword>
<dbReference type="SUPFAM" id="SSF49785">
    <property type="entry name" value="Galactose-binding domain-like"/>
    <property type="match status" value="1"/>
</dbReference>